<evidence type="ECO:0000313" key="1">
    <source>
        <dbReference type="EMBL" id="ERM97792.1"/>
    </source>
</evidence>
<gene>
    <name evidence="1" type="ORF">AMTR_s00116p00129170</name>
</gene>
<dbReference type="Proteomes" id="UP000017836">
    <property type="component" value="Unassembled WGS sequence"/>
</dbReference>
<organism evidence="1 2">
    <name type="scientific">Amborella trichopoda</name>
    <dbReference type="NCBI Taxonomy" id="13333"/>
    <lineage>
        <taxon>Eukaryota</taxon>
        <taxon>Viridiplantae</taxon>
        <taxon>Streptophyta</taxon>
        <taxon>Embryophyta</taxon>
        <taxon>Tracheophyta</taxon>
        <taxon>Spermatophyta</taxon>
        <taxon>Magnoliopsida</taxon>
        <taxon>Amborellales</taxon>
        <taxon>Amborellaceae</taxon>
        <taxon>Amborella</taxon>
    </lineage>
</organism>
<sequence length="119" mass="13094">MAESANSGAGSNIESPGFKFAFDNVNFSDRILKLELMAEPCTKGLGPFFDNRFSIVAFGGYLLHCLCRGEVADDDDEVADDDVSTWSKDCSTVLRVKKLHINSAILALKSPFFHKELND</sequence>
<keyword evidence="2" id="KW-1185">Reference proteome</keyword>
<dbReference type="AlphaFoldDB" id="W1NPY9"/>
<name>W1NPY9_AMBTC</name>
<dbReference type="PANTHER" id="PTHR46336:SF3">
    <property type="entry name" value="BTB_POZ DOMAIN-CONTAINING PROTEIN POB1"/>
    <property type="match status" value="1"/>
</dbReference>
<dbReference type="InterPro" id="IPR045890">
    <property type="entry name" value="POB1-like"/>
</dbReference>
<dbReference type="Gramene" id="ERM97792">
    <property type="protein sequence ID" value="ERM97792"/>
    <property type="gene ID" value="AMTR_s00116p00129170"/>
</dbReference>
<dbReference type="OMA" id="LRIEIIT"/>
<dbReference type="HOGENOM" id="CLU_144384_0_0_1"/>
<evidence type="ECO:0008006" key="3">
    <source>
        <dbReference type="Google" id="ProtNLM"/>
    </source>
</evidence>
<protein>
    <recommendedName>
        <fullName evidence="3">BTB domain-containing protein</fullName>
    </recommendedName>
</protein>
<dbReference type="PANTHER" id="PTHR46336">
    <property type="entry name" value="OS02G0260700 PROTEIN"/>
    <property type="match status" value="1"/>
</dbReference>
<proteinExistence type="predicted"/>
<accession>W1NPY9</accession>
<dbReference type="STRING" id="13333.W1NPY9"/>
<evidence type="ECO:0000313" key="2">
    <source>
        <dbReference type="Proteomes" id="UP000017836"/>
    </source>
</evidence>
<dbReference type="EMBL" id="KI395851">
    <property type="protein sequence ID" value="ERM97792.1"/>
    <property type="molecule type" value="Genomic_DNA"/>
</dbReference>
<reference evidence="2" key="1">
    <citation type="journal article" date="2013" name="Science">
        <title>The Amborella genome and the evolution of flowering plants.</title>
        <authorList>
            <consortium name="Amborella Genome Project"/>
        </authorList>
    </citation>
    <scope>NUCLEOTIDE SEQUENCE [LARGE SCALE GENOMIC DNA]</scope>
</reference>